<proteinExistence type="predicted"/>
<dbReference type="Proteomes" id="UP001358586">
    <property type="component" value="Chromosome 3"/>
</dbReference>
<organism evidence="1 2">
    <name type="scientific">Gossypium arboreum</name>
    <name type="common">Tree cotton</name>
    <name type="synonym">Gossypium nanking</name>
    <dbReference type="NCBI Taxonomy" id="29729"/>
    <lineage>
        <taxon>Eukaryota</taxon>
        <taxon>Viridiplantae</taxon>
        <taxon>Streptophyta</taxon>
        <taxon>Embryophyta</taxon>
        <taxon>Tracheophyta</taxon>
        <taxon>Spermatophyta</taxon>
        <taxon>Magnoliopsida</taxon>
        <taxon>eudicotyledons</taxon>
        <taxon>Gunneridae</taxon>
        <taxon>Pentapetalae</taxon>
        <taxon>rosids</taxon>
        <taxon>malvids</taxon>
        <taxon>Malvales</taxon>
        <taxon>Malvaceae</taxon>
        <taxon>Malvoideae</taxon>
        <taxon>Gossypium</taxon>
    </lineage>
</organism>
<accession>A0ABR0QLI1</accession>
<dbReference type="EMBL" id="JARKNE010000003">
    <property type="protein sequence ID" value="KAK5840089.1"/>
    <property type="molecule type" value="Genomic_DNA"/>
</dbReference>
<evidence type="ECO:0000313" key="1">
    <source>
        <dbReference type="EMBL" id="KAK5840089.1"/>
    </source>
</evidence>
<keyword evidence="2" id="KW-1185">Reference proteome</keyword>
<evidence type="ECO:0000313" key="2">
    <source>
        <dbReference type="Proteomes" id="UP001358586"/>
    </source>
</evidence>
<gene>
    <name evidence="1" type="ORF">PVK06_008958</name>
</gene>
<name>A0ABR0QLI1_GOSAR</name>
<protein>
    <submittedName>
        <fullName evidence="1">Uncharacterized protein</fullName>
    </submittedName>
</protein>
<comment type="caution">
    <text evidence="1">The sequence shown here is derived from an EMBL/GenBank/DDBJ whole genome shotgun (WGS) entry which is preliminary data.</text>
</comment>
<sequence>MKSLAHEMTYSTSDLGVVPLTLMILSLLPWGGQLRLETVLEGERIIWVVMGKPIRITTTDPFMNFDLEGEPGDLSAPKQVIPSMAVGSYGASTNISPLH</sequence>
<reference evidence="1 2" key="1">
    <citation type="submission" date="2023-03" db="EMBL/GenBank/DDBJ databases">
        <title>WGS of Gossypium arboreum.</title>
        <authorList>
            <person name="Yu D."/>
        </authorList>
    </citation>
    <scope>NUCLEOTIDE SEQUENCE [LARGE SCALE GENOMIC DNA]</scope>
    <source>
        <tissue evidence="1">Leaf</tissue>
    </source>
</reference>